<protein>
    <submittedName>
        <fullName evidence="2">Uncharacterized protein</fullName>
    </submittedName>
</protein>
<dbReference type="EMBL" id="CP073249">
    <property type="protein sequence ID" value="QUF03949.1"/>
    <property type="molecule type" value="Genomic_DNA"/>
</dbReference>
<organism evidence="2 3">
    <name type="scientific">Actinosynnema pretiosum subsp. pretiosum</name>
    <dbReference type="NCBI Taxonomy" id="103721"/>
    <lineage>
        <taxon>Bacteria</taxon>
        <taxon>Bacillati</taxon>
        <taxon>Actinomycetota</taxon>
        <taxon>Actinomycetes</taxon>
        <taxon>Pseudonocardiales</taxon>
        <taxon>Pseudonocardiaceae</taxon>
        <taxon>Actinosynnema</taxon>
    </lineage>
</organism>
<proteinExistence type="predicted"/>
<dbReference type="AlphaFoldDB" id="A0AA45R3N7"/>
<name>A0AA45R3N7_9PSEU</name>
<sequence>MNVDVLLVVLLGWSALVLAIALSGTKGRQRIQTIHAVQELLVGVGNLFVETVRMILPPYRVRPDRVPDAPVELPPRGEAAPDSPPQGTEPPESGEPLDGGASPRPVDQ</sequence>
<feature type="region of interest" description="Disordered" evidence="1">
    <location>
        <begin position="62"/>
        <end position="108"/>
    </location>
</feature>
<accession>A0AA45R3N7</accession>
<evidence type="ECO:0000313" key="3">
    <source>
        <dbReference type="Proteomes" id="UP000677152"/>
    </source>
</evidence>
<dbReference type="Proteomes" id="UP000677152">
    <property type="component" value="Chromosome"/>
</dbReference>
<reference evidence="2" key="1">
    <citation type="submission" date="2021-04" db="EMBL/GenBank/DDBJ databases">
        <title>Genomic sequence of Actinosynnema pretiosum subsp. pretiosum ATCC 31280 (C-14919).</title>
        <authorList>
            <person name="Bai L."/>
            <person name="Wang X."/>
            <person name="Xiao Y."/>
        </authorList>
    </citation>
    <scope>NUCLEOTIDE SEQUENCE</scope>
    <source>
        <strain evidence="2">ATCC 31280</strain>
    </source>
</reference>
<evidence type="ECO:0000313" key="2">
    <source>
        <dbReference type="EMBL" id="QUF03949.1"/>
    </source>
</evidence>
<evidence type="ECO:0000256" key="1">
    <source>
        <dbReference type="SAM" id="MobiDB-lite"/>
    </source>
</evidence>
<gene>
    <name evidence="2" type="ORF">KCV87_32110</name>
</gene>